<proteinExistence type="predicted"/>
<keyword evidence="3" id="KW-1185">Reference proteome</keyword>
<dbReference type="AlphaFoldDB" id="A0A9N7VEW3"/>
<evidence type="ECO:0000313" key="3">
    <source>
        <dbReference type="Proteomes" id="UP001153269"/>
    </source>
</evidence>
<name>A0A9N7VEW3_PLEPL</name>
<gene>
    <name evidence="2" type="ORF">PLEPLA_LOCUS34788</name>
</gene>
<reference evidence="2" key="1">
    <citation type="submission" date="2020-03" db="EMBL/GenBank/DDBJ databases">
        <authorList>
            <person name="Weist P."/>
        </authorList>
    </citation>
    <scope>NUCLEOTIDE SEQUENCE</scope>
</reference>
<organism evidence="2 3">
    <name type="scientific">Pleuronectes platessa</name>
    <name type="common">European plaice</name>
    <dbReference type="NCBI Taxonomy" id="8262"/>
    <lineage>
        <taxon>Eukaryota</taxon>
        <taxon>Metazoa</taxon>
        <taxon>Chordata</taxon>
        <taxon>Craniata</taxon>
        <taxon>Vertebrata</taxon>
        <taxon>Euteleostomi</taxon>
        <taxon>Actinopterygii</taxon>
        <taxon>Neopterygii</taxon>
        <taxon>Teleostei</taxon>
        <taxon>Neoteleostei</taxon>
        <taxon>Acanthomorphata</taxon>
        <taxon>Carangaria</taxon>
        <taxon>Pleuronectiformes</taxon>
        <taxon>Pleuronectoidei</taxon>
        <taxon>Pleuronectidae</taxon>
        <taxon>Pleuronectes</taxon>
    </lineage>
</organism>
<sequence>MTATKEQPSQRANQPQQQQQQDEVGNRLFFRLDLQVSCTLSMHIAPNSIGLCKANSQHPPNDDAVATQGGRLIRAESVAKIEEEEEEVVEEEEEDCAWGRIVIQPLPPISDTLKENSRGEKKLNMRISSSCTLPRTRT</sequence>
<feature type="region of interest" description="Disordered" evidence="1">
    <location>
        <begin position="112"/>
        <end position="138"/>
    </location>
</feature>
<feature type="compositionally biased region" description="Polar residues" evidence="1">
    <location>
        <begin position="126"/>
        <end position="138"/>
    </location>
</feature>
<comment type="caution">
    <text evidence="2">The sequence shown here is derived from an EMBL/GenBank/DDBJ whole genome shotgun (WGS) entry which is preliminary data.</text>
</comment>
<dbReference type="Proteomes" id="UP001153269">
    <property type="component" value="Unassembled WGS sequence"/>
</dbReference>
<protein>
    <submittedName>
        <fullName evidence="2">Uncharacterized protein</fullName>
    </submittedName>
</protein>
<feature type="region of interest" description="Disordered" evidence="1">
    <location>
        <begin position="1"/>
        <end position="23"/>
    </location>
</feature>
<feature type="compositionally biased region" description="Basic and acidic residues" evidence="1">
    <location>
        <begin position="112"/>
        <end position="123"/>
    </location>
</feature>
<evidence type="ECO:0000256" key="1">
    <source>
        <dbReference type="SAM" id="MobiDB-lite"/>
    </source>
</evidence>
<dbReference type="EMBL" id="CADEAL010003936">
    <property type="protein sequence ID" value="CAB1447091.1"/>
    <property type="molecule type" value="Genomic_DNA"/>
</dbReference>
<evidence type="ECO:0000313" key="2">
    <source>
        <dbReference type="EMBL" id="CAB1447091.1"/>
    </source>
</evidence>
<accession>A0A9N7VEW3</accession>
<feature type="compositionally biased region" description="Low complexity" evidence="1">
    <location>
        <begin position="7"/>
        <end position="21"/>
    </location>
</feature>